<dbReference type="InterPro" id="IPR027417">
    <property type="entry name" value="P-loop_NTPase"/>
</dbReference>
<evidence type="ECO:0000259" key="3">
    <source>
        <dbReference type="Pfam" id="PF23559"/>
    </source>
</evidence>
<dbReference type="PANTHER" id="PTHR23155">
    <property type="entry name" value="DISEASE RESISTANCE PROTEIN RP"/>
    <property type="match status" value="1"/>
</dbReference>
<reference evidence="6" key="2">
    <citation type="submission" date="2025-08" db="UniProtKB">
        <authorList>
            <consortium name="RefSeq"/>
        </authorList>
    </citation>
    <scope>IDENTIFICATION</scope>
    <source>
        <tissue evidence="6">Seedling</tissue>
    </source>
</reference>
<keyword evidence="1" id="KW-0677">Repeat</keyword>
<dbReference type="SUPFAM" id="SSF52540">
    <property type="entry name" value="P-loop containing nucleoside triphosphate hydrolases"/>
    <property type="match status" value="1"/>
</dbReference>
<organism evidence="5 6">
    <name type="scientific">Ziziphus jujuba</name>
    <name type="common">Chinese jujube</name>
    <name type="synonym">Ziziphus sativa</name>
    <dbReference type="NCBI Taxonomy" id="326968"/>
    <lineage>
        <taxon>Eukaryota</taxon>
        <taxon>Viridiplantae</taxon>
        <taxon>Streptophyta</taxon>
        <taxon>Embryophyta</taxon>
        <taxon>Tracheophyta</taxon>
        <taxon>Spermatophyta</taxon>
        <taxon>Magnoliopsida</taxon>
        <taxon>eudicotyledons</taxon>
        <taxon>Gunneridae</taxon>
        <taxon>Pentapetalae</taxon>
        <taxon>rosids</taxon>
        <taxon>fabids</taxon>
        <taxon>Rosales</taxon>
        <taxon>Rhamnaceae</taxon>
        <taxon>Paliureae</taxon>
        <taxon>Ziziphus</taxon>
    </lineage>
</organism>
<dbReference type="InterPro" id="IPR044974">
    <property type="entry name" value="Disease_R_plants"/>
</dbReference>
<dbReference type="Gene3D" id="1.10.8.430">
    <property type="entry name" value="Helical domain of apoptotic protease-activating factors"/>
    <property type="match status" value="1"/>
</dbReference>
<evidence type="ECO:0000256" key="2">
    <source>
        <dbReference type="ARBA" id="ARBA00022821"/>
    </source>
</evidence>
<accession>A0A6P4A2N4</accession>
<evidence type="ECO:0000313" key="5">
    <source>
        <dbReference type="Proteomes" id="UP001652623"/>
    </source>
</evidence>
<evidence type="ECO:0000256" key="1">
    <source>
        <dbReference type="ARBA" id="ARBA00022737"/>
    </source>
</evidence>
<dbReference type="Proteomes" id="UP001652623">
    <property type="component" value="Chromosome 2"/>
</dbReference>
<feature type="domain" description="Disease resistance R13L4/SHOC-2-like LRR" evidence="4">
    <location>
        <begin position="299"/>
        <end position="395"/>
    </location>
</feature>
<dbReference type="InterPro" id="IPR032675">
    <property type="entry name" value="LRR_dom_sf"/>
</dbReference>
<gene>
    <name evidence="6" type="primary">LOC107418123</name>
</gene>
<dbReference type="GeneID" id="107418123"/>
<evidence type="ECO:0000259" key="4">
    <source>
        <dbReference type="Pfam" id="PF23598"/>
    </source>
</evidence>
<dbReference type="GO" id="GO:0043531">
    <property type="term" value="F:ADP binding"/>
    <property type="evidence" value="ECO:0007669"/>
    <property type="project" value="InterPro"/>
</dbReference>
<dbReference type="InterPro" id="IPR055414">
    <property type="entry name" value="LRR_R13L4/SHOC2-like"/>
</dbReference>
<keyword evidence="5" id="KW-1185">Reference proteome</keyword>
<dbReference type="Gene3D" id="3.80.10.10">
    <property type="entry name" value="Ribonuclease Inhibitor"/>
    <property type="match status" value="1"/>
</dbReference>
<dbReference type="Pfam" id="PF23598">
    <property type="entry name" value="LRR_14"/>
    <property type="match status" value="1"/>
</dbReference>
<dbReference type="GO" id="GO:0098542">
    <property type="term" value="P:defense response to other organism"/>
    <property type="evidence" value="ECO:0007669"/>
    <property type="project" value="TreeGrafter"/>
</dbReference>
<name>A0A6P4A2N4_ZIZJJ</name>
<keyword evidence="2" id="KW-0611">Plant defense</keyword>
<dbReference type="Gene3D" id="1.10.10.10">
    <property type="entry name" value="Winged helix-like DNA-binding domain superfamily/Winged helix DNA-binding domain"/>
    <property type="match status" value="1"/>
</dbReference>
<dbReference type="PANTHER" id="PTHR23155:SF1211">
    <property type="entry name" value="OS09G0313500 PROTEIN"/>
    <property type="match status" value="1"/>
</dbReference>
<evidence type="ECO:0000313" key="6">
    <source>
        <dbReference type="RefSeq" id="XP_015882285.3"/>
    </source>
</evidence>
<dbReference type="SUPFAM" id="SSF52058">
    <property type="entry name" value="L domain-like"/>
    <property type="match status" value="1"/>
</dbReference>
<dbReference type="InterPro" id="IPR042197">
    <property type="entry name" value="Apaf_helical"/>
</dbReference>
<dbReference type="InterPro" id="IPR036388">
    <property type="entry name" value="WH-like_DNA-bd_sf"/>
</dbReference>
<reference evidence="5" key="1">
    <citation type="submission" date="2025-05" db="UniProtKB">
        <authorList>
            <consortium name="RefSeq"/>
        </authorList>
    </citation>
    <scope>NUCLEOTIDE SEQUENCE [LARGE SCALE GENOMIC DNA]</scope>
</reference>
<dbReference type="RefSeq" id="XP_015882285.3">
    <property type="nucleotide sequence ID" value="XM_016026799.3"/>
</dbReference>
<dbReference type="AlphaFoldDB" id="A0A6P4A2N4"/>
<dbReference type="KEGG" id="zju:107418123"/>
<feature type="domain" description="Disease resistance protein winged helix" evidence="3">
    <location>
        <begin position="111"/>
        <end position="183"/>
    </location>
</feature>
<dbReference type="InParanoid" id="A0A6P4A2N4"/>
<dbReference type="InterPro" id="IPR058922">
    <property type="entry name" value="WHD_DRP"/>
</dbReference>
<dbReference type="Pfam" id="PF23559">
    <property type="entry name" value="WHD_DRP"/>
    <property type="match status" value="1"/>
</dbReference>
<protein>
    <submittedName>
        <fullName evidence="6">Disease resistance protein RGA3</fullName>
    </submittedName>
</protein>
<proteinExistence type="predicted"/>
<sequence length="399" mass="44846">MPAYGLKVKDKEKSWALFKKITLKQGQELSISSSVLKIGMHIVDRCGGIPFAIITIGGSLHLKNSETEWSSFLEKELSKIPQTEDDIIPTLKLSYDHLPSSLKQCFVYFALFPKDYEIDVEILVQHWMAQGFIKISDPNDCLEDVGYEFLKELLCRSFFEEVKIDDNGNVTKCKMHDLMHELAESITPSEFDRRNGIAEPINSKTCHVSLYKFDLDLVQKIQPSLIQAKKMRTILAAEVNGPVVFCMGNESTCDEIVVQMFWFFTSDGESTCAEIVVRLLSFCTSVGDGESTCDAIALNLKLLRALDLQLCGIGKVPKSIGKLKHLRHLDLSYNGFKVLPDCITRLHNLQTLKLSRCDCLQVLPKDINKLINLRSLEIDGCLSLKYMPRGIGELSVNGA</sequence>